<evidence type="ECO:0000313" key="2">
    <source>
        <dbReference type="Proteomes" id="UP000887013"/>
    </source>
</evidence>
<proteinExistence type="predicted"/>
<name>A0A8X6U635_NEPPI</name>
<keyword evidence="2" id="KW-1185">Reference proteome</keyword>
<gene>
    <name evidence="1" type="ORF">NPIL_428541</name>
</gene>
<sequence length="76" mass="8874">MNVSLSPQRFRGPITQFSICISAILTQISPRRSERNDTVYYHFRRYDEDNVSFVTLFLVANDMSLPFSSEDRHTAQ</sequence>
<dbReference type="Proteomes" id="UP000887013">
    <property type="component" value="Unassembled WGS sequence"/>
</dbReference>
<feature type="non-terminal residue" evidence="1">
    <location>
        <position position="76"/>
    </location>
</feature>
<accession>A0A8X6U635</accession>
<reference evidence="1" key="1">
    <citation type="submission" date="2020-08" db="EMBL/GenBank/DDBJ databases">
        <title>Multicomponent nature underlies the extraordinary mechanical properties of spider dragline silk.</title>
        <authorList>
            <person name="Kono N."/>
            <person name="Nakamura H."/>
            <person name="Mori M."/>
            <person name="Yoshida Y."/>
            <person name="Ohtoshi R."/>
            <person name="Malay A.D."/>
            <person name="Moran D.A.P."/>
            <person name="Tomita M."/>
            <person name="Numata K."/>
            <person name="Arakawa K."/>
        </authorList>
    </citation>
    <scope>NUCLEOTIDE SEQUENCE</scope>
</reference>
<organism evidence="1 2">
    <name type="scientific">Nephila pilipes</name>
    <name type="common">Giant wood spider</name>
    <name type="synonym">Nephila maculata</name>
    <dbReference type="NCBI Taxonomy" id="299642"/>
    <lineage>
        <taxon>Eukaryota</taxon>
        <taxon>Metazoa</taxon>
        <taxon>Ecdysozoa</taxon>
        <taxon>Arthropoda</taxon>
        <taxon>Chelicerata</taxon>
        <taxon>Arachnida</taxon>
        <taxon>Araneae</taxon>
        <taxon>Araneomorphae</taxon>
        <taxon>Entelegynae</taxon>
        <taxon>Araneoidea</taxon>
        <taxon>Nephilidae</taxon>
        <taxon>Nephila</taxon>
    </lineage>
</organism>
<evidence type="ECO:0000313" key="1">
    <source>
        <dbReference type="EMBL" id="GFT84336.1"/>
    </source>
</evidence>
<dbReference type="AlphaFoldDB" id="A0A8X6U635"/>
<comment type="caution">
    <text evidence="1">The sequence shown here is derived from an EMBL/GenBank/DDBJ whole genome shotgun (WGS) entry which is preliminary data.</text>
</comment>
<protein>
    <submittedName>
        <fullName evidence="1">Uncharacterized protein</fullName>
    </submittedName>
</protein>
<dbReference type="EMBL" id="BMAW01072712">
    <property type="protein sequence ID" value="GFT84336.1"/>
    <property type="molecule type" value="Genomic_DNA"/>
</dbReference>